<dbReference type="KEGG" id="mbd:MEBOL_000741"/>
<feature type="transmembrane region" description="Helical" evidence="1">
    <location>
        <begin position="243"/>
        <end position="263"/>
    </location>
</feature>
<accession>A0A250I7Z0</accession>
<dbReference type="PANTHER" id="PTHR23534:SF1">
    <property type="entry name" value="MAJOR FACILITATOR SUPERFAMILY PROTEIN"/>
    <property type="match status" value="1"/>
</dbReference>
<dbReference type="InterPro" id="IPR036259">
    <property type="entry name" value="MFS_trans_sf"/>
</dbReference>
<organism evidence="2 3">
    <name type="scientific">Melittangium boletus DSM 14713</name>
    <dbReference type="NCBI Taxonomy" id="1294270"/>
    <lineage>
        <taxon>Bacteria</taxon>
        <taxon>Pseudomonadati</taxon>
        <taxon>Myxococcota</taxon>
        <taxon>Myxococcia</taxon>
        <taxon>Myxococcales</taxon>
        <taxon>Cystobacterineae</taxon>
        <taxon>Archangiaceae</taxon>
        <taxon>Melittangium</taxon>
    </lineage>
</organism>
<feature type="transmembrane region" description="Helical" evidence="1">
    <location>
        <begin position="160"/>
        <end position="183"/>
    </location>
</feature>
<feature type="transmembrane region" description="Helical" evidence="1">
    <location>
        <begin position="298"/>
        <end position="318"/>
    </location>
</feature>
<proteinExistence type="predicted"/>
<feature type="transmembrane region" description="Helical" evidence="1">
    <location>
        <begin position="204"/>
        <end position="223"/>
    </location>
</feature>
<feature type="transmembrane region" description="Helical" evidence="1">
    <location>
        <begin position="71"/>
        <end position="90"/>
    </location>
</feature>
<feature type="transmembrane region" description="Helical" evidence="1">
    <location>
        <begin position="330"/>
        <end position="353"/>
    </location>
</feature>
<evidence type="ECO:0000256" key="1">
    <source>
        <dbReference type="SAM" id="Phobius"/>
    </source>
</evidence>
<evidence type="ECO:0000313" key="3">
    <source>
        <dbReference type="Proteomes" id="UP000217289"/>
    </source>
</evidence>
<evidence type="ECO:0000313" key="2">
    <source>
        <dbReference type="EMBL" id="ATB27303.1"/>
    </source>
</evidence>
<dbReference type="AlphaFoldDB" id="A0A250I7Z0"/>
<dbReference type="SUPFAM" id="SSF103473">
    <property type="entry name" value="MFS general substrate transporter"/>
    <property type="match status" value="1"/>
</dbReference>
<reference evidence="2 3" key="1">
    <citation type="submission" date="2017-06" db="EMBL/GenBank/DDBJ databases">
        <authorList>
            <person name="Kim H.J."/>
            <person name="Triplett B.A."/>
        </authorList>
    </citation>
    <scope>NUCLEOTIDE SEQUENCE [LARGE SCALE GENOMIC DNA]</scope>
    <source>
        <strain evidence="2 3">DSM 14713</strain>
    </source>
</reference>
<name>A0A250I7Z0_9BACT</name>
<feature type="transmembrane region" description="Helical" evidence="1">
    <location>
        <begin position="275"/>
        <end position="292"/>
    </location>
</feature>
<keyword evidence="1" id="KW-1133">Transmembrane helix</keyword>
<dbReference type="Proteomes" id="UP000217289">
    <property type="component" value="Chromosome"/>
</dbReference>
<sequence>MITTINTWVLLLCQVIGTASMVSIQFVGSLMGKELAMDMRLATLPVAVQVMSSALGGWPASQLMRRFGRRACFIASALLGAGSLALAARAVLGVDFWLFCAAVCGFGLHGAFVQQYRFAILEGQESGNAPRLLTRVQLASAAGIFPGLSLFGFLEGRTSHYVPWVLLCLAVLQAMAALALVAYQPQAAVSSEVSFTPDARARALYWPMVVMGAGAFLVMSLLMVPTPLQMCGIEQFAVRQASWVVQVHLLCMYLPALSIGALLKRVSIAQLQAGGLLLLLAGYLLSWVQGFGGHLVGLGLVGVGWCFVFVTATTLVMRSRSGAERFRAQGVNDLCIFTASGVASLSSGALLSVLGWNGLLQLGLILVLGLIAIAWLVHRAVSAPSQAPSV</sequence>
<gene>
    <name evidence="2" type="ORF">MEBOL_000741</name>
</gene>
<protein>
    <submittedName>
        <fullName evidence="2">Membrane protein</fullName>
    </submittedName>
</protein>
<feature type="transmembrane region" description="Helical" evidence="1">
    <location>
        <begin position="359"/>
        <end position="377"/>
    </location>
</feature>
<feature type="transmembrane region" description="Helical" evidence="1">
    <location>
        <begin position="39"/>
        <end position="59"/>
    </location>
</feature>
<dbReference type="RefSeq" id="WP_245919438.1">
    <property type="nucleotide sequence ID" value="NZ_CP022163.1"/>
</dbReference>
<keyword evidence="1" id="KW-0812">Transmembrane</keyword>
<keyword evidence="3" id="KW-1185">Reference proteome</keyword>
<dbReference type="PANTHER" id="PTHR23534">
    <property type="entry name" value="MFS PERMEASE"/>
    <property type="match status" value="1"/>
</dbReference>
<dbReference type="Gene3D" id="1.20.1250.20">
    <property type="entry name" value="MFS general substrate transporter like domains"/>
    <property type="match status" value="1"/>
</dbReference>
<keyword evidence="1" id="KW-0472">Membrane</keyword>
<dbReference type="EMBL" id="CP022163">
    <property type="protein sequence ID" value="ATB27303.1"/>
    <property type="molecule type" value="Genomic_DNA"/>
</dbReference>
<feature type="transmembrane region" description="Helical" evidence="1">
    <location>
        <begin position="7"/>
        <end position="27"/>
    </location>
</feature>